<evidence type="ECO:0000256" key="3">
    <source>
        <dbReference type="ARBA" id="ARBA00022692"/>
    </source>
</evidence>
<feature type="transmembrane region" description="Helical" evidence="7">
    <location>
        <begin position="235"/>
        <end position="255"/>
    </location>
</feature>
<dbReference type="GO" id="GO:0005886">
    <property type="term" value="C:plasma membrane"/>
    <property type="evidence" value="ECO:0007669"/>
    <property type="project" value="UniProtKB-SubCell"/>
</dbReference>
<evidence type="ECO:0000259" key="8">
    <source>
        <dbReference type="Pfam" id="PF02687"/>
    </source>
</evidence>
<feature type="transmembrane region" description="Helical" evidence="7">
    <location>
        <begin position="687"/>
        <end position="710"/>
    </location>
</feature>
<dbReference type="InterPro" id="IPR003838">
    <property type="entry name" value="ABC3_permease_C"/>
</dbReference>
<evidence type="ECO:0000256" key="6">
    <source>
        <dbReference type="ARBA" id="ARBA00038076"/>
    </source>
</evidence>
<feature type="domain" description="MacB-like periplasmic core" evidence="9">
    <location>
        <begin position="5"/>
        <end position="203"/>
    </location>
</feature>
<accession>A0A1T4XMQ6</accession>
<keyword evidence="3 7" id="KW-0812">Transmembrane</keyword>
<dbReference type="AlphaFoldDB" id="A0A1T4XMQ6"/>
<feature type="transmembrane region" description="Helical" evidence="7">
    <location>
        <begin position="290"/>
        <end position="311"/>
    </location>
</feature>
<keyword evidence="5 7" id="KW-0472">Membrane</keyword>
<evidence type="ECO:0000256" key="4">
    <source>
        <dbReference type="ARBA" id="ARBA00022989"/>
    </source>
</evidence>
<dbReference type="Pfam" id="PF12704">
    <property type="entry name" value="MacB_PCD"/>
    <property type="match status" value="1"/>
</dbReference>
<dbReference type="GO" id="GO:0022857">
    <property type="term" value="F:transmembrane transporter activity"/>
    <property type="evidence" value="ECO:0007669"/>
    <property type="project" value="TreeGrafter"/>
</dbReference>
<evidence type="ECO:0000256" key="2">
    <source>
        <dbReference type="ARBA" id="ARBA00022475"/>
    </source>
</evidence>
<evidence type="ECO:0000313" key="10">
    <source>
        <dbReference type="EMBL" id="SKA90802.1"/>
    </source>
</evidence>
<evidence type="ECO:0000256" key="7">
    <source>
        <dbReference type="SAM" id="Phobius"/>
    </source>
</evidence>
<feature type="transmembrane region" description="Helical" evidence="7">
    <location>
        <begin position="628"/>
        <end position="652"/>
    </location>
</feature>
<dbReference type="PANTHER" id="PTHR30572">
    <property type="entry name" value="MEMBRANE COMPONENT OF TRANSPORTER-RELATED"/>
    <property type="match status" value="1"/>
</dbReference>
<dbReference type="Pfam" id="PF02687">
    <property type="entry name" value="FtsX"/>
    <property type="match status" value="2"/>
</dbReference>
<comment type="subcellular location">
    <subcellularLocation>
        <location evidence="1">Cell membrane</location>
        <topology evidence="1">Multi-pass membrane protein</topology>
    </subcellularLocation>
</comment>
<feature type="domain" description="ABC3 transporter permease C-terminal" evidence="8">
    <location>
        <begin position="639"/>
        <end position="751"/>
    </location>
</feature>
<feature type="transmembrane region" description="Helical" evidence="7">
    <location>
        <begin position="405"/>
        <end position="426"/>
    </location>
</feature>
<comment type="similarity">
    <text evidence="6">Belongs to the ABC-4 integral membrane protein family.</text>
</comment>
<evidence type="ECO:0000313" key="11">
    <source>
        <dbReference type="Proteomes" id="UP000190286"/>
    </source>
</evidence>
<keyword evidence="2" id="KW-1003">Cell membrane</keyword>
<keyword evidence="4 7" id="KW-1133">Transmembrane helix</keyword>
<evidence type="ECO:0000259" key="9">
    <source>
        <dbReference type="Pfam" id="PF12704"/>
    </source>
</evidence>
<dbReference type="STRING" id="745368.SAMN02745178_02061"/>
<dbReference type="InterPro" id="IPR050250">
    <property type="entry name" value="Macrolide_Exporter_MacB"/>
</dbReference>
<name>A0A1T4XMQ6_9FIRM</name>
<organism evidence="10 11">
    <name type="scientific">Gemmiger formicilis</name>
    <dbReference type="NCBI Taxonomy" id="745368"/>
    <lineage>
        <taxon>Bacteria</taxon>
        <taxon>Bacillati</taxon>
        <taxon>Bacillota</taxon>
        <taxon>Clostridia</taxon>
        <taxon>Eubacteriales</taxon>
        <taxon>Gemmiger</taxon>
    </lineage>
</organism>
<proteinExistence type="inferred from homology"/>
<gene>
    <name evidence="10" type="ORF">SAMN02745178_02061</name>
</gene>
<feature type="transmembrane region" description="Helical" evidence="7">
    <location>
        <begin position="331"/>
        <end position="352"/>
    </location>
</feature>
<dbReference type="Proteomes" id="UP000190286">
    <property type="component" value="Unassembled WGS sequence"/>
</dbReference>
<sequence length="764" mass="83393">MSRICIILAVFLVAVMFGLADMYLQGITQKVMQENGDWHYQITSIDTKTSDLIAARPEVEVSGWHSTISADAGYSISGQPIAISGLDEDVFGEIYLASLAEGKYPNAANEIAVSSVLKESNDLDLGSVIDLTCPDGSTVSFSIVGFFDNPEKARLIVGSEQSVILAQEGFTTFISASNSPASEKYIIQLSQHCDMSSTIEKIKSQYSLSDGQIEANMNLLNIEGQLAGKTGVNQIYSIALILSIIVMLTCILMISSTLNSNVTQRTEFFGMLRCLGATKKQIMNFVRLEGLYWCKTAIPAGVALSIVVVWVTSAAMRKISPQWFAYMPTWGISWISIAVSVLLGLLTVLLAARTPAKKAAKSSPLEAVSGNAQQTTMFRKAANTSFFKIETAMGVHHAKSNKKNYVLMTGAFAICIVLFLTFSTLVNFMQNAFMPSEWTPELSIVSETNTCSIDSVLLENIKQNENVKRAYGRMFAYDVPVNIDGSNHKANVISYEANQFKWSADYLTAGSISVVEQEENQVLVVNTENTDVRVGDVITLSINGKEQAVTVAGILSDSPLAREEGTETIFCSEKTFVALTGQTGYTIIDVQFQNGASIEDVKDIENIFTDGGVVFTEQLSQVQQQRNLYSAFAVLVYGFLSIIVAITIFHIMNTINMGVIAKTKQYGTMRAIGMSNQQLIKMIVAEAMTYAVSGIILGCIIGLPMHWVVFASLITNFWGTAWSIPIFPLALIIGIVLFTSFLAVRSPAKRLHDMAIVDTIKSQQ</sequence>
<dbReference type="EMBL" id="FUYF01000012">
    <property type="protein sequence ID" value="SKA90802.1"/>
    <property type="molecule type" value="Genomic_DNA"/>
</dbReference>
<evidence type="ECO:0000256" key="5">
    <source>
        <dbReference type="ARBA" id="ARBA00023136"/>
    </source>
</evidence>
<evidence type="ECO:0000256" key="1">
    <source>
        <dbReference type="ARBA" id="ARBA00004651"/>
    </source>
</evidence>
<dbReference type="PANTHER" id="PTHR30572:SF4">
    <property type="entry name" value="ABC TRANSPORTER PERMEASE YTRF"/>
    <property type="match status" value="1"/>
</dbReference>
<protein>
    <submittedName>
        <fullName evidence="10">Putative ABC transport system permease protein</fullName>
    </submittedName>
</protein>
<feature type="domain" description="ABC3 transporter permease C-terminal" evidence="8">
    <location>
        <begin position="241"/>
        <end position="364"/>
    </location>
</feature>
<reference evidence="10 11" key="1">
    <citation type="submission" date="2017-02" db="EMBL/GenBank/DDBJ databases">
        <authorList>
            <person name="Peterson S.W."/>
        </authorList>
    </citation>
    <scope>NUCLEOTIDE SEQUENCE [LARGE SCALE GENOMIC DNA]</scope>
    <source>
        <strain evidence="10 11">ATCC 27749</strain>
    </source>
</reference>
<feature type="transmembrane region" description="Helical" evidence="7">
    <location>
        <begin position="722"/>
        <end position="744"/>
    </location>
</feature>
<keyword evidence="11" id="KW-1185">Reference proteome</keyword>
<dbReference type="InterPro" id="IPR025857">
    <property type="entry name" value="MacB_PCD"/>
</dbReference>